<organism evidence="2 3">
    <name type="scientific">Penicillium brasilianum</name>
    <dbReference type="NCBI Taxonomy" id="104259"/>
    <lineage>
        <taxon>Eukaryota</taxon>
        <taxon>Fungi</taxon>
        <taxon>Dikarya</taxon>
        <taxon>Ascomycota</taxon>
        <taxon>Pezizomycotina</taxon>
        <taxon>Eurotiomycetes</taxon>
        <taxon>Eurotiomycetidae</taxon>
        <taxon>Eurotiales</taxon>
        <taxon>Aspergillaceae</taxon>
        <taxon>Penicillium</taxon>
    </lineage>
</organism>
<feature type="compositionally biased region" description="Polar residues" evidence="1">
    <location>
        <begin position="386"/>
        <end position="398"/>
    </location>
</feature>
<feature type="compositionally biased region" description="Low complexity" evidence="1">
    <location>
        <begin position="463"/>
        <end position="472"/>
    </location>
</feature>
<name>A0A1S9R958_PENBI</name>
<comment type="caution">
    <text evidence="2">The sequence shown here is derived from an EMBL/GenBank/DDBJ whole genome shotgun (WGS) entry which is preliminary data.</text>
</comment>
<sequence>MIKAGLDCGPQAYLEGMRSCSIPSQVNAFVLNEPVCAGKYARIAPFSLPDYGTLGPGTRLEHDVIPHLDLRTAAPASINSRLADLVSGTPRRDRMGIYLHWTVPKPFRASVASSNSASKQHNEKRDQRGVPEGSDFLAVPDRWVIIRRLIQSTSAPRDMSRLCAFVVESNRVRRLDRDELDQLDLDTEAAPFIDHDSGTHAQHGVLLGAKYPLQGWAEVPENQYHSPLTIADAANPLFADFQHHFGFHADSQHDPLAASKADSNRALLESHRMALPKPAVTNTTDVSENPWLDGAPSKKHRVRSLCHGIVSPLYWSQKELPGRVPADEAAQHFTRQQPIAIGTDLIDALTTSVTAPADPSAADPAQAEAFKHLETLATDPGDDGQETSTAAQTRSNQFKPVPGGHIWTWNKPAADIVKHGVPEAGSPAPVAKPTEVQASGSQATAALVALGTVAPSEQPPATTPFTTPPTAFVGSPASSAKPTQVPTSPDTNTELQLPQLNATQVLYDSALRYSALLQHQLFCEWWKARAAGFGDPGEEDSETLPDDGFESMQRWYIANLPATRSRVRDILTKLYVLQHRGDAADTSNGSLLNGLAHQLEEPKLTTAHKMPSERFFSASDPTVLLRGLESSWPEEFTKDTMEVELNTDLLNPPVREAATAKEEDGNDDD</sequence>
<accession>A0A1S9R958</accession>
<reference evidence="3" key="1">
    <citation type="submission" date="2015-09" db="EMBL/GenBank/DDBJ databases">
        <authorList>
            <person name="Fill T.P."/>
            <person name="Baretta J.F."/>
            <person name="de Almeida L.G."/>
            <person name="Rocha M."/>
            <person name="de Souza D.H."/>
            <person name="Malavazi I."/>
            <person name="Cerdeira L.T."/>
            <person name="Hong H."/>
            <person name="Samborskyy M."/>
            <person name="de Vasconcelos A.T."/>
            <person name="Leadlay P."/>
            <person name="Rodrigues-Filho E."/>
        </authorList>
    </citation>
    <scope>NUCLEOTIDE SEQUENCE [LARGE SCALE GENOMIC DNA]</scope>
    <source>
        <strain evidence="3">LaBioMMi 136</strain>
    </source>
</reference>
<dbReference type="Proteomes" id="UP000190744">
    <property type="component" value="Unassembled WGS sequence"/>
</dbReference>
<evidence type="ECO:0000313" key="3">
    <source>
        <dbReference type="Proteomes" id="UP000190744"/>
    </source>
</evidence>
<feature type="region of interest" description="Disordered" evidence="1">
    <location>
        <begin position="649"/>
        <end position="669"/>
    </location>
</feature>
<proteinExistence type="predicted"/>
<evidence type="ECO:0000313" key="2">
    <source>
        <dbReference type="EMBL" id="OOQ81926.1"/>
    </source>
</evidence>
<feature type="region of interest" description="Disordered" evidence="1">
    <location>
        <begin position="111"/>
        <end position="133"/>
    </location>
</feature>
<evidence type="ECO:0000256" key="1">
    <source>
        <dbReference type="SAM" id="MobiDB-lite"/>
    </source>
</evidence>
<feature type="compositionally biased region" description="Basic and acidic residues" evidence="1">
    <location>
        <begin position="120"/>
        <end position="129"/>
    </location>
</feature>
<protein>
    <submittedName>
        <fullName evidence="2">Uncharacterized protein</fullName>
    </submittedName>
</protein>
<dbReference type="EMBL" id="LJBN01000233">
    <property type="protein sequence ID" value="OOQ81926.1"/>
    <property type="molecule type" value="Genomic_DNA"/>
</dbReference>
<gene>
    <name evidence="2" type="ORF">PEBR_40975</name>
</gene>
<dbReference type="AlphaFoldDB" id="A0A1S9R958"/>
<feature type="region of interest" description="Disordered" evidence="1">
    <location>
        <begin position="377"/>
        <end position="401"/>
    </location>
</feature>
<feature type="compositionally biased region" description="Polar residues" evidence="1">
    <location>
        <begin position="476"/>
        <end position="495"/>
    </location>
</feature>
<feature type="region of interest" description="Disordered" evidence="1">
    <location>
        <begin position="455"/>
        <end position="495"/>
    </location>
</feature>